<organism evidence="1">
    <name type="scientific">Providencia alcalifaciens DSM 30120</name>
    <dbReference type="NCBI Taxonomy" id="520999"/>
    <lineage>
        <taxon>Bacteria</taxon>
        <taxon>Pseudomonadati</taxon>
        <taxon>Pseudomonadota</taxon>
        <taxon>Gammaproteobacteria</taxon>
        <taxon>Enterobacterales</taxon>
        <taxon>Morganellaceae</taxon>
        <taxon>Providencia</taxon>
    </lineage>
</organism>
<protein>
    <submittedName>
        <fullName evidence="1">Uncharacterized protein</fullName>
    </submittedName>
</protein>
<gene>
    <name evidence="1" type="ORF">PROVALCAL_00719</name>
</gene>
<reference evidence="1" key="2">
    <citation type="submission" date="2008-10" db="EMBL/GenBank/DDBJ databases">
        <authorList>
            <person name="Fulton L."/>
            <person name="Clifton S."/>
            <person name="Fulton B."/>
            <person name="Xu J."/>
            <person name="Minx P."/>
            <person name="Pepin K.H."/>
            <person name="Johnson M."/>
            <person name="Bhonagiri V."/>
            <person name="Nash W.E."/>
            <person name="Mardis E.R."/>
            <person name="Wilson R.K."/>
        </authorList>
    </citation>
    <scope>NUCLEOTIDE SEQUENCE [LARGE SCALE GENOMIC DNA]</scope>
    <source>
        <strain evidence="1">DSM 30120</strain>
    </source>
</reference>
<reference evidence="1" key="1">
    <citation type="submission" date="2008-10" db="EMBL/GenBank/DDBJ databases">
        <title>Draft genome sequence of Providencia alcalifaciens (DSM 30120).</title>
        <authorList>
            <person name="Sudarsanam P."/>
            <person name="Ley R."/>
            <person name="Guruge J."/>
            <person name="Turnbaugh P.J."/>
            <person name="Mahowald M."/>
            <person name="Liep D."/>
            <person name="Gordon J."/>
        </authorList>
    </citation>
    <scope>NUCLEOTIDE SEQUENCE [LARGE SCALE GENOMIC DNA]</scope>
    <source>
        <strain evidence="1">DSM 30120</strain>
    </source>
</reference>
<dbReference type="EMBL" id="ABXW01000014">
    <property type="protein sequence ID" value="EEB47011.1"/>
    <property type="molecule type" value="Genomic_DNA"/>
</dbReference>
<comment type="caution">
    <text evidence="1">The sequence shown here is derived from an EMBL/GenBank/DDBJ whole genome shotgun (WGS) entry which is preliminary data.</text>
</comment>
<name>B6XBK9_9GAMM</name>
<dbReference type="AlphaFoldDB" id="B6XBK9"/>
<proteinExistence type="predicted"/>
<sequence length="41" mass="4786">MKTNFDLAQYLMMEKMKGKVLTLIIGQYFKSPIKVASILYE</sequence>
<accession>B6XBK9</accession>
<evidence type="ECO:0000313" key="1">
    <source>
        <dbReference type="EMBL" id="EEB47011.1"/>
    </source>
</evidence>
<dbReference type="Proteomes" id="UP000003729">
    <property type="component" value="Unassembled WGS sequence"/>
</dbReference>